<dbReference type="AlphaFoldDB" id="A0A160T8T7"/>
<dbReference type="OrthoDB" id="143323at2"/>
<accession>A0A160T8T7</accession>
<keyword evidence="2" id="KW-0288">FMN</keyword>
<evidence type="ECO:0000256" key="3">
    <source>
        <dbReference type="ARBA" id="ARBA00023002"/>
    </source>
</evidence>
<dbReference type="EMBL" id="LN890656">
    <property type="protein sequence ID" value="CUS06169.1"/>
    <property type="molecule type" value="Genomic_DNA"/>
</dbReference>
<dbReference type="InterPro" id="IPR011251">
    <property type="entry name" value="Luciferase-like_dom"/>
</dbReference>
<dbReference type="PANTHER" id="PTHR42847:SF8">
    <property type="entry name" value="CONSERVED PROTEIN"/>
    <property type="match status" value="1"/>
</dbReference>
<feature type="domain" description="Luciferase-like" evidence="5">
    <location>
        <begin position="1"/>
        <end position="252"/>
    </location>
</feature>
<gene>
    <name evidence="6" type="ORF">CFX0092_B0635</name>
</gene>
<keyword evidence="4" id="KW-0503">Monooxygenase</keyword>
<keyword evidence="3" id="KW-0560">Oxidoreductase</keyword>
<proteinExistence type="predicted"/>
<evidence type="ECO:0000259" key="5">
    <source>
        <dbReference type="Pfam" id="PF00296"/>
    </source>
</evidence>
<dbReference type="Proteomes" id="UP000215027">
    <property type="component" value="Chromosome II"/>
</dbReference>
<sequence length="293" mass="32026">MKIGLQLPWFNWPGGDAVIGPRLAEIGRAADEAGFASIWVMDHFYQMEMAGGPDEPMLEGYSALSYLAAVTTRPRLGTLVTGVIYRHPGLLIKAATTLDVLSGGRAYLGLGAGWYEREARGLGFPFPPTKERFAMLEEMLQLAHHMWAGRREPFTSAHYQLAEPIVNPMPLSRPHPPIMIGGMGERKTLRLVAQYADACNLFARAGVDTLRQKLDVLRAHCDDLGRDYDAIEKTTLDSVNLAPGAQTAADVIAKCRELAALGVSHAIFNMPNAQDIAPLETFGREIIPAVAEF</sequence>
<reference evidence="6" key="1">
    <citation type="submission" date="2016-01" db="EMBL/GenBank/DDBJ databases">
        <authorList>
            <person name="Mcilroy J.S."/>
            <person name="Karst M S."/>
            <person name="Albertsen M."/>
        </authorList>
    </citation>
    <scope>NUCLEOTIDE SEQUENCE</scope>
    <source>
        <strain evidence="6">Cfx-K</strain>
    </source>
</reference>
<dbReference type="RefSeq" id="WP_095045481.1">
    <property type="nucleotide sequence ID" value="NZ_LN890656.1"/>
</dbReference>
<dbReference type="SUPFAM" id="SSF51679">
    <property type="entry name" value="Bacterial luciferase-like"/>
    <property type="match status" value="1"/>
</dbReference>
<dbReference type="KEGG" id="pbf:CFX0092_B0635"/>
<name>A0A160T8T7_9CHLR</name>
<evidence type="ECO:0000256" key="1">
    <source>
        <dbReference type="ARBA" id="ARBA00022630"/>
    </source>
</evidence>
<dbReference type="Gene3D" id="3.20.20.30">
    <property type="entry name" value="Luciferase-like domain"/>
    <property type="match status" value="1"/>
</dbReference>
<dbReference type="GO" id="GO:0046306">
    <property type="term" value="P:alkanesulfonate catabolic process"/>
    <property type="evidence" value="ECO:0007669"/>
    <property type="project" value="TreeGrafter"/>
</dbReference>
<dbReference type="InterPro" id="IPR050172">
    <property type="entry name" value="SsuD_RutA_monooxygenase"/>
</dbReference>
<keyword evidence="1" id="KW-0285">Flavoprotein</keyword>
<evidence type="ECO:0000256" key="4">
    <source>
        <dbReference type="ARBA" id="ARBA00023033"/>
    </source>
</evidence>
<dbReference type="NCBIfam" id="TIGR03560">
    <property type="entry name" value="F420_Rv1855c"/>
    <property type="match status" value="1"/>
</dbReference>
<evidence type="ECO:0000256" key="2">
    <source>
        <dbReference type="ARBA" id="ARBA00022643"/>
    </source>
</evidence>
<evidence type="ECO:0000313" key="7">
    <source>
        <dbReference type="Proteomes" id="UP000215027"/>
    </source>
</evidence>
<dbReference type="InterPro" id="IPR036661">
    <property type="entry name" value="Luciferase-like_sf"/>
</dbReference>
<dbReference type="Pfam" id="PF00296">
    <property type="entry name" value="Bac_luciferase"/>
    <property type="match status" value="1"/>
</dbReference>
<organism evidence="6 7">
    <name type="scientific">Candidatus Promineifilum breve</name>
    <dbReference type="NCBI Taxonomy" id="1806508"/>
    <lineage>
        <taxon>Bacteria</taxon>
        <taxon>Bacillati</taxon>
        <taxon>Chloroflexota</taxon>
        <taxon>Ardenticatenia</taxon>
        <taxon>Candidatus Promineifilales</taxon>
        <taxon>Candidatus Promineifilaceae</taxon>
        <taxon>Candidatus Promineifilum</taxon>
    </lineage>
</organism>
<evidence type="ECO:0000313" key="6">
    <source>
        <dbReference type="EMBL" id="CUS06169.1"/>
    </source>
</evidence>
<dbReference type="GO" id="GO:0008726">
    <property type="term" value="F:alkanesulfonate monooxygenase activity"/>
    <property type="evidence" value="ECO:0007669"/>
    <property type="project" value="TreeGrafter"/>
</dbReference>
<dbReference type="InterPro" id="IPR019952">
    <property type="entry name" value="F420_OxRdatse_Rv1855c_pred"/>
</dbReference>
<keyword evidence="7" id="KW-1185">Reference proteome</keyword>
<dbReference type="PANTHER" id="PTHR42847">
    <property type="entry name" value="ALKANESULFONATE MONOOXYGENASE"/>
    <property type="match status" value="1"/>
</dbReference>
<protein>
    <submittedName>
        <fullName evidence="6">Luciferase-like monooxygenase</fullName>
    </submittedName>
</protein>